<keyword evidence="4" id="KW-0479">Metal-binding</keyword>
<gene>
    <name evidence="9" type="ORF">BS640_10905</name>
</gene>
<dbReference type="Pfam" id="PF01568">
    <property type="entry name" value="Molydop_binding"/>
    <property type="match status" value="1"/>
</dbReference>
<dbReference type="GO" id="GO:0009061">
    <property type="term" value="P:anaerobic respiration"/>
    <property type="evidence" value="ECO:0007669"/>
    <property type="project" value="TreeGrafter"/>
</dbReference>
<feature type="domain" description="Molybdopterin dinucleotide-binding" evidence="7">
    <location>
        <begin position="620"/>
        <end position="735"/>
    </location>
</feature>
<comment type="caution">
    <text evidence="9">The sequence shown here is derived from an EMBL/GenBank/DDBJ whole genome shotgun (WGS) entry which is preliminary data.</text>
</comment>
<dbReference type="STRING" id="1646377.BS640_10905"/>
<evidence type="ECO:0000313" key="10">
    <source>
        <dbReference type="Proteomes" id="UP000192536"/>
    </source>
</evidence>
<proteinExistence type="inferred from homology"/>
<comment type="cofactor">
    <cofactor evidence="1">
        <name>Mo-bis(molybdopterin guanine dinucleotide)</name>
        <dbReference type="ChEBI" id="CHEBI:60539"/>
    </cofactor>
</comment>
<dbReference type="InterPro" id="IPR041954">
    <property type="entry name" value="CT_DMSOR/BSOR/TMAOR"/>
</dbReference>
<name>A0A1X0WFI5_9GAMM</name>
<dbReference type="GO" id="GO:0043546">
    <property type="term" value="F:molybdopterin cofactor binding"/>
    <property type="evidence" value="ECO:0007669"/>
    <property type="project" value="InterPro"/>
</dbReference>
<dbReference type="Gene3D" id="3.40.50.740">
    <property type="match status" value="1"/>
</dbReference>
<dbReference type="AlphaFoldDB" id="A0A1X0WFI5"/>
<evidence type="ECO:0000313" key="9">
    <source>
        <dbReference type="EMBL" id="ORJ25504.1"/>
    </source>
</evidence>
<dbReference type="InterPro" id="IPR006656">
    <property type="entry name" value="Mopterin_OxRdtase"/>
</dbReference>
<dbReference type="EMBL" id="MRWE01000015">
    <property type="protein sequence ID" value="ORJ25504.1"/>
    <property type="molecule type" value="Genomic_DNA"/>
</dbReference>
<dbReference type="GO" id="GO:0030151">
    <property type="term" value="F:molybdenum ion binding"/>
    <property type="evidence" value="ECO:0007669"/>
    <property type="project" value="TreeGrafter"/>
</dbReference>
<evidence type="ECO:0000256" key="4">
    <source>
        <dbReference type="ARBA" id="ARBA00022723"/>
    </source>
</evidence>
<evidence type="ECO:0000256" key="3">
    <source>
        <dbReference type="ARBA" id="ARBA00022505"/>
    </source>
</evidence>
<keyword evidence="5" id="KW-0560">Oxidoreductase</keyword>
<dbReference type="SUPFAM" id="SSF50692">
    <property type="entry name" value="ADC-like"/>
    <property type="match status" value="1"/>
</dbReference>
<reference evidence="9 10" key="1">
    <citation type="journal article" date="2017" name="Int. J. Syst. Evol. Microbiol.">
        <title>Rouxiella badensis sp. nov. and Rouxiella silvae sp. nov. isolated from peat bog soil in Germany and emendation of the genus description.</title>
        <authorList>
            <person name="Le Fleche-Mateos A."/>
            <person name="Kugler J.H."/>
            <person name="Hansen S.H."/>
            <person name="Syldatk C."/>
            <person name="Hausmann R."/>
            <person name="Lomprez F."/>
            <person name="Vandenbogaert M."/>
            <person name="Manuguerra J.C."/>
            <person name="Grimont P.A."/>
        </authorList>
    </citation>
    <scope>NUCLEOTIDE SEQUENCE [LARGE SCALE GENOMIC DNA]</scope>
    <source>
        <strain evidence="9 10">DSM 100043</strain>
    </source>
</reference>
<dbReference type="SUPFAM" id="SSF53706">
    <property type="entry name" value="Formate dehydrogenase/DMSO reductase, domains 1-3"/>
    <property type="match status" value="1"/>
</dbReference>
<dbReference type="InterPro" id="IPR009010">
    <property type="entry name" value="Asp_de-COase-like_dom_sf"/>
</dbReference>
<comment type="similarity">
    <text evidence="2">Belongs to the prokaryotic molybdopterin-containing oxidoreductase family.</text>
</comment>
<organism evidence="9 10">
    <name type="scientific">Rouxiella badensis</name>
    <dbReference type="NCBI Taxonomy" id="1646377"/>
    <lineage>
        <taxon>Bacteria</taxon>
        <taxon>Pseudomonadati</taxon>
        <taxon>Pseudomonadota</taxon>
        <taxon>Gammaproteobacteria</taxon>
        <taxon>Enterobacterales</taxon>
        <taxon>Yersiniaceae</taxon>
        <taxon>Rouxiella</taxon>
    </lineage>
</organism>
<dbReference type="InterPro" id="IPR041460">
    <property type="entry name" value="Molybdopterin_N"/>
</dbReference>
<keyword evidence="3" id="KW-0500">Molybdenum</keyword>
<dbReference type="GO" id="GO:0030288">
    <property type="term" value="C:outer membrane-bounded periplasmic space"/>
    <property type="evidence" value="ECO:0007669"/>
    <property type="project" value="TreeGrafter"/>
</dbReference>
<accession>A0A1X0WFI5</accession>
<dbReference type="PANTHER" id="PTHR43742">
    <property type="entry name" value="TRIMETHYLAMINE-N-OXIDE REDUCTASE"/>
    <property type="match status" value="1"/>
</dbReference>
<sequence length="765" mass="83627">MTAKSTTHSSHWGAFTAVVQDDKLVITPFAGDPDPSPILKNFENALNHKVRIATPMVRRGWLENGPGPDERRGSDEYIAISWEEAYALAAGELSRVARAHGPAAVFGGSYGWSSAGRFHHAQSQVHRFLNTTLGGYVRSVNSYSSGAASVILPHIVGDMNEIARRGVSWEEISEHTELLLSFGGLALKNSQVASGGLSEHTERGFIHKAAQRGTKFISVSPLQSDMPDEADAEWLPIRPGTDAALILGLLSVLKANALTDEDFLARYCVGWDKLVAYLQGKEDGLVRDASWAAEICGIDAERIEKLAVELAGKRVMVSVAHALQRAEHGEQPVWLGLVLSAALGQPGLPGGGYGYALGALGHYGKHHNRVSFPALPQGKNGVKDFIPVARIADMLLNPGQEFRYNGQTLRYPEIKLAWWAGGNPFHHHQSLARLRQAFNQLDTLIVHEIAWTATARHADIVLPATMTLEREDVGGAPTDRHLIAMQPVARPFGEAKDDYSIFAELAKRLGREEAFTEGRTARQWLEHLYQQMQEKCEQQHISVPDFSTFWEIGQIPLPQLKDGGRLLRNLRLDPDKHPLPTPSGKIEIFSQTIADFNDADCPGHPVWLEPTQKPDDEHPLFLIANQPATKLHSQLDYGHHSVSLKRDGREVCLMHPQDARVRGIQVGDTVAISNVRGTALASVDISEGIRPGVVQLPTGAWYDPVDPQAARPTCRHGNPNVLTLDVGTSSLAQGCCGQITTVNVARYQGTAPAVKAFEPPVILTR</sequence>
<dbReference type="InterPro" id="IPR050612">
    <property type="entry name" value="Prok_Mopterin_Oxidored"/>
</dbReference>
<dbReference type="Pfam" id="PF18364">
    <property type="entry name" value="Molybdopterin_N"/>
    <property type="match status" value="1"/>
</dbReference>
<evidence type="ECO:0000259" key="8">
    <source>
        <dbReference type="Pfam" id="PF18364"/>
    </source>
</evidence>
<evidence type="ECO:0000256" key="1">
    <source>
        <dbReference type="ARBA" id="ARBA00001942"/>
    </source>
</evidence>
<dbReference type="InterPro" id="IPR006657">
    <property type="entry name" value="MoPterin_dinucl-bd_dom"/>
</dbReference>
<dbReference type="GO" id="GO:0009055">
    <property type="term" value="F:electron transfer activity"/>
    <property type="evidence" value="ECO:0007669"/>
    <property type="project" value="TreeGrafter"/>
</dbReference>
<evidence type="ECO:0000256" key="2">
    <source>
        <dbReference type="ARBA" id="ARBA00010312"/>
    </source>
</evidence>
<dbReference type="Gene3D" id="3.90.55.10">
    <property type="entry name" value="Dimethylsulfoxide Reductase, domain 3"/>
    <property type="match status" value="1"/>
</dbReference>
<protein>
    <submittedName>
        <fullName evidence="9">Biotin transporter BioY</fullName>
    </submittedName>
</protein>
<evidence type="ECO:0000259" key="6">
    <source>
        <dbReference type="Pfam" id="PF00384"/>
    </source>
</evidence>
<feature type="domain" description="Molybdopterin oxidoreductase N-terminal" evidence="8">
    <location>
        <begin position="8"/>
        <end position="42"/>
    </location>
</feature>
<dbReference type="Gene3D" id="2.40.40.20">
    <property type="match status" value="1"/>
</dbReference>
<dbReference type="RefSeq" id="WP_084912554.1">
    <property type="nucleotide sequence ID" value="NZ_CAUQAZ010000100.1"/>
</dbReference>
<evidence type="ECO:0000259" key="7">
    <source>
        <dbReference type="Pfam" id="PF01568"/>
    </source>
</evidence>
<dbReference type="Proteomes" id="UP000192536">
    <property type="component" value="Unassembled WGS sequence"/>
</dbReference>
<dbReference type="Pfam" id="PF00384">
    <property type="entry name" value="Molybdopterin"/>
    <property type="match status" value="1"/>
</dbReference>
<dbReference type="PANTHER" id="PTHR43742:SF10">
    <property type="entry name" value="TRIMETHYLAMINE-N-OXIDE REDUCTASE 2"/>
    <property type="match status" value="1"/>
</dbReference>
<dbReference type="GO" id="GO:0016491">
    <property type="term" value="F:oxidoreductase activity"/>
    <property type="evidence" value="ECO:0007669"/>
    <property type="project" value="UniProtKB-KW"/>
</dbReference>
<dbReference type="Gene3D" id="3.40.228.10">
    <property type="entry name" value="Dimethylsulfoxide Reductase, domain 2"/>
    <property type="match status" value="1"/>
</dbReference>
<dbReference type="CDD" id="cd02793">
    <property type="entry name" value="MopB_CT_DMSOR-BSOR-TMAOR"/>
    <property type="match status" value="1"/>
</dbReference>
<keyword evidence="10" id="KW-1185">Reference proteome</keyword>
<evidence type="ECO:0000256" key="5">
    <source>
        <dbReference type="ARBA" id="ARBA00023002"/>
    </source>
</evidence>
<feature type="domain" description="Molybdopterin oxidoreductase" evidence="6">
    <location>
        <begin position="51"/>
        <end position="508"/>
    </location>
</feature>